<protein>
    <submittedName>
        <fullName evidence="2">Uncharacterized protein</fullName>
    </submittedName>
</protein>
<dbReference type="Proteomes" id="UP001066276">
    <property type="component" value="Chromosome 1_2"/>
</dbReference>
<evidence type="ECO:0000313" key="2">
    <source>
        <dbReference type="EMBL" id="KAJ1206224.1"/>
    </source>
</evidence>
<gene>
    <name evidence="2" type="ORF">NDU88_001633</name>
</gene>
<keyword evidence="3" id="KW-1185">Reference proteome</keyword>
<organism evidence="2 3">
    <name type="scientific">Pleurodeles waltl</name>
    <name type="common">Iberian ribbed newt</name>
    <dbReference type="NCBI Taxonomy" id="8319"/>
    <lineage>
        <taxon>Eukaryota</taxon>
        <taxon>Metazoa</taxon>
        <taxon>Chordata</taxon>
        <taxon>Craniata</taxon>
        <taxon>Vertebrata</taxon>
        <taxon>Euteleostomi</taxon>
        <taxon>Amphibia</taxon>
        <taxon>Batrachia</taxon>
        <taxon>Caudata</taxon>
        <taxon>Salamandroidea</taxon>
        <taxon>Salamandridae</taxon>
        <taxon>Pleurodelinae</taxon>
        <taxon>Pleurodeles</taxon>
    </lineage>
</organism>
<feature type="coiled-coil region" evidence="1">
    <location>
        <begin position="182"/>
        <end position="209"/>
    </location>
</feature>
<evidence type="ECO:0000256" key="1">
    <source>
        <dbReference type="SAM" id="Coils"/>
    </source>
</evidence>
<name>A0AAV7VX22_PLEWA</name>
<dbReference type="AlphaFoldDB" id="A0AAV7VX22"/>
<reference evidence="2" key="1">
    <citation type="journal article" date="2022" name="bioRxiv">
        <title>Sequencing and chromosome-scale assembly of the giantPleurodeles waltlgenome.</title>
        <authorList>
            <person name="Brown T."/>
            <person name="Elewa A."/>
            <person name="Iarovenko S."/>
            <person name="Subramanian E."/>
            <person name="Araus A.J."/>
            <person name="Petzold A."/>
            <person name="Susuki M."/>
            <person name="Suzuki K.-i.T."/>
            <person name="Hayashi T."/>
            <person name="Toyoda A."/>
            <person name="Oliveira C."/>
            <person name="Osipova E."/>
            <person name="Leigh N.D."/>
            <person name="Simon A."/>
            <person name="Yun M.H."/>
        </authorList>
    </citation>
    <scope>NUCLEOTIDE SEQUENCE</scope>
    <source>
        <strain evidence="2">20211129_DDA</strain>
        <tissue evidence="2">Liver</tissue>
    </source>
</reference>
<accession>A0AAV7VX22</accession>
<keyword evidence="1" id="KW-0175">Coiled coil</keyword>
<evidence type="ECO:0000313" key="3">
    <source>
        <dbReference type="Proteomes" id="UP001066276"/>
    </source>
</evidence>
<sequence>MLSPPYGRSLAASAASVEVYCAMQTTGQCHQGAPQGLIRGNQLQAHVGDLSQSLPPSQEAQPCVMQCSGGEVVLPNQEGGQEADWYCHYALQALSGIQVKVTSDCKDVTGLLEAGIHAGKAPESHRVGPGNGAVSRCSLVALAMSSHPHGWSWSNAPTVLLRDTVNPERIAQWESNLKEASYNMIKQLIDISTEEYDKAKQEADDLSKKIEDAYWGHI</sequence>
<proteinExistence type="predicted"/>
<dbReference type="EMBL" id="JANPWB010000002">
    <property type="protein sequence ID" value="KAJ1206224.1"/>
    <property type="molecule type" value="Genomic_DNA"/>
</dbReference>
<comment type="caution">
    <text evidence="2">The sequence shown here is derived from an EMBL/GenBank/DDBJ whole genome shotgun (WGS) entry which is preliminary data.</text>
</comment>